<evidence type="ECO:0000256" key="7">
    <source>
        <dbReference type="SAM" id="MobiDB-lite"/>
    </source>
</evidence>
<feature type="domain" description="Band 7" evidence="8">
    <location>
        <begin position="22"/>
        <end position="180"/>
    </location>
</feature>
<reference evidence="9 10" key="1">
    <citation type="submission" date="2020-02" db="EMBL/GenBank/DDBJ databases">
        <authorList>
            <person name="Dziuba M."/>
            <person name="Kuznetsov B."/>
            <person name="Mardanov A."/>
            <person name="Ravin N."/>
            <person name="Grouzdev D."/>
        </authorList>
    </citation>
    <scope>NUCLEOTIDE SEQUENCE [LARGE SCALE GENOMIC DNA]</scope>
    <source>
        <strain evidence="9 10">SpK</strain>
    </source>
</reference>
<evidence type="ECO:0000313" key="10">
    <source>
        <dbReference type="Proteomes" id="UP000480684"/>
    </source>
</evidence>
<evidence type="ECO:0000256" key="2">
    <source>
        <dbReference type="ARBA" id="ARBA00008164"/>
    </source>
</evidence>
<dbReference type="GO" id="GO:0098552">
    <property type="term" value="C:side of membrane"/>
    <property type="evidence" value="ECO:0007669"/>
    <property type="project" value="UniProtKB-ARBA"/>
</dbReference>
<comment type="subcellular location">
    <subcellularLocation>
        <location evidence="1">Membrane</location>
        <topology evidence="1">Single-pass membrane protein</topology>
    </subcellularLocation>
</comment>
<dbReference type="CDD" id="cd08829">
    <property type="entry name" value="SPFH_paraslipin"/>
    <property type="match status" value="1"/>
</dbReference>
<dbReference type="Gene3D" id="3.30.479.30">
    <property type="entry name" value="Band 7 domain"/>
    <property type="match status" value="1"/>
</dbReference>
<evidence type="ECO:0000313" key="9">
    <source>
        <dbReference type="EMBL" id="NFV82168.1"/>
    </source>
</evidence>
<dbReference type="PRINTS" id="PR00721">
    <property type="entry name" value="STOMATIN"/>
</dbReference>
<evidence type="ECO:0000259" key="8">
    <source>
        <dbReference type="SMART" id="SM00244"/>
    </source>
</evidence>
<keyword evidence="5" id="KW-1133">Transmembrane helix</keyword>
<dbReference type="InterPro" id="IPR018080">
    <property type="entry name" value="Band_7/stomatin-like_CS"/>
</dbReference>
<dbReference type="FunFam" id="3.30.479.30:FF:000004">
    <property type="entry name" value="Putative membrane protease family, stomatin"/>
    <property type="match status" value="1"/>
</dbReference>
<evidence type="ECO:0000256" key="5">
    <source>
        <dbReference type="ARBA" id="ARBA00022989"/>
    </source>
</evidence>
<comment type="caution">
    <text evidence="9">The sequence shown here is derived from an EMBL/GenBank/DDBJ whole genome shotgun (WGS) entry which is preliminary data.</text>
</comment>
<name>A0A7C9UWI0_9PROT</name>
<evidence type="ECO:0000256" key="1">
    <source>
        <dbReference type="ARBA" id="ARBA00004167"/>
    </source>
</evidence>
<gene>
    <name evidence="9" type="ORF">G4223_18830</name>
</gene>
<dbReference type="PANTHER" id="PTHR43327">
    <property type="entry name" value="STOMATIN-LIKE PROTEIN 2, MITOCHONDRIAL"/>
    <property type="match status" value="1"/>
</dbReference>
<dbReference type="InterPro" id="IPR001107">
    <property type="entry name" value="Band_7"/>
</dbReference>
<keyword evidence="6" id="KW-0472">Membrane</keyword>
<sequence length="331" mass="36224">MLSAASVFVLVLVALGLLLVALGVKVVPQGFEFTVERFGRYIRTLPPGLHLILPLIDRVGRRLNMMEQVLDVPSQEIITRDNAMVTVDGVVFFQVLDAARAAYEVSQLQLAILNLTMTNIRTVMGGMDLDELLSQRDRINEKLLTVVDEATQPWGVKVTRIEIKDIAPPRDLVDAMARQMKAERDKRAAVLEAEGLKQAQVLKAEGTKQAQILAAEGRREAAFRDAEAREREAEAEAKAVYVVSQAISKGEAMAVNYFVAQRYVEALEKVASAPNQKLVMMPLEASGVIGAVAGIAEIARDALGKGGDRALALTPDMERRPRRGSVPDSRE</sequence>
<keyword evidence="10" id="KW-1185">Reference proteome</keyword>
<dbReference type="Pfam" id="PF01145">
    <property type="entry name" value="Band_7"/>
    <property type="match status" value="1"/>
</dbReference>
<dbReference type="RefSeq" id="WP_163682949.1">
    <property type="nucleotide sequence ID" value="NZ_JAAIYP010000046.1"/>
</dbReference>
<accession>A0A7C9UWI0</accession>
<dbReference type="AlphaFoldDB" id="A0A7C9UWI0"/>
<evidence type="ECO:0000256" key="3">
    <source>
        <dbReference type="ARBA" id="ARBA00017055"/>
    </source>
</evidence>
<keyword evidence="4" id="KW-0812">Transmembrane</keyword>
<dbReference type="PROSITE" id="PS01270">
    <property type="entry name" value="BAND_7"/>
    <property type="match status" value="1"/>
</dbReference>
<dbReference type="InterPro" id="IPR001972">
    <property type="entry name" value="Stomatin_HflK_fam"/>
</dbReference>
<comment type="similarity">
    <text evidence="2">Belongs to the band 7/mec-2 family.</text>
</comment>
<dbReference type="Proteomes" id="UP000480684">
    <property type="component" value="Unassembled WGS sequence"/>
</dbReference>
<dbReference type="GO" id="GO:0005886">
    <property type="term" value="C:plasma membrane"/>
    <property type="evidence" value="ECO:0007669"/>
    <property type="project" value="UniProtKB-ARBA"/>
</dbReference>
<dbReference type="SUPFAM" id="SSF117892">
    <property type="entry name" value="Band 7/SPFH domain"/>
    <property type="match status" value="1"/>
</dbReference>
<dbReference type="PANTHER" id="PTHR43327:SF10">
    <property type="entry name" value="STOMATIN-LIKE PROTEIN 2, MITOCHONDRIAL"/>
    <property type="match status" value="1"/>
</dbReference>
<protein>
    <recommendedName>
        <fullName evidence="3">Protein QmcA</fullName>
    </recommendedName>
</protein>
<evidence type="ECO:0000256" key="6">
    <source>
        <dbReference type="ARBA" id="ARBA00023136"/>
    </source>
</evidence>
<dbReference type="InterPro" id="IPR036013">
    <property type="entry name" value="Band_7/SPFH_dom_sf"/>
</dbReference>
<dbReference type="SMART" id="SM00244">
    <property type="entry name" value="PHB"/>
    <property type="match status" value="1"/>
</dbReference>
<proteinExistence type="inferred from homology"/>
<evidence type="ECO:0000256" key="4">
    <source>
        <dbReference type="ARBA" id="ARBA00022692"/>
    </source>
</evidence>
<feature type="region of interest" description="Disordered" evidence="7">
    <location>
        <begin position="308"/>
        <end position="331"/>
    </location>
</feature>
<dbReference type="InterPro" id="IPR050710">
    <property type="entry name" value="Band7/mec-2_domain"/>
</dbReference>
<organism evidence="9 10">
    <name type="scientific">Magnetospirillum aberrantis SpK</name>
    <dbReference type="NCBI Taxonomy" id="908842"/>
    <lineage>
        <taxon>Bacteria</taxon>
        <taxon>Pseudomonadati</taxon>
        <taxon>Pseudomonadota</taxon>
        <taxon>Alphaproteobacteria</taxon>
        <taxon>Rhodospirillales</taxon>
        <taxon>Rhodospirillaceae</taxon>
        <taxon>Magnetospirillum</taxon>
    </lineage>
</organism>
<dbReference type="EMBL" id="JAAIYP010000046">
    <property type="protein sequence ID" value="NFV82168.1"/>
    <property type="molecule type" value="Genomic_DNA"/>
</dbReference>